<name>A0A7S1GPB0_CYCTE</name>
<dbReference type="EMBL" id="HBFW01025686">
    <property type="protein sequence ID" value="CAD8945288.1"/>
    <property type="molecule type" value="Transcribed_RNA"/>
</dbReference>
<organism evidence="2">
    <name type="scientific">Cyclophora tenuis</name>
    <name type="common">Marine diatom</name>
    <dbReference type="NCBI Taxonomy" id="216820"/>
    <lineage>
        <taxon>Eukaryota</taxon>
        <taxon>Sar</taxon>
        <taxon>Stramenopiles</taxon>
        <taxon>Ochrophyta</taxon>
        <taxon>Bacillariophyta</taxon>
        <taxon>Fragilariophyceae</taxon>
        <taxon>Fragilariophycidae</taxon>
        <taxon>Cyclophorales</taxon>
        <taxon>Cyclophoraceae</taxon>
        <taxon>Cyclophora</taxon>
    </lineage>
</organism>
<reference evidence="2" key="1">
    <citation type="submission" date="2021-01" db="EMBL/GenBank/DDBJ databases">
        <authorList>
            <person name="Corre E."/>
            <person name="Pelletier E."/>
            <person name="Niang G."/>
            <person name="Scheremetjew M."/>
            <person name="Finn R."/>
            <person name="Kale V."/>
            <person name="Holt S."/>
            <person name="Cochrane G."/>
            <person name="Meng A."/>
            <person name="Brown T."/>
            <person name="Cohen L."/>
        </authorList>
    </citation>
    <scope>NUCLEOTIDE SEQUENCE</scope>
    <source>
        <strain evidence="2">ECT3854</strain>
    </source>
</reference>
<dbReference type="GO" id="GO:0046933">
    <property type="term" value="F:proton-transporting ATP synthase activity, rotational mechanism"/>
    <property type="evidence" value="ECO:0007669"/>
    <property type="project" value="InterPro"/>
</dbReference>
<sequence>MLIIGSDKNEMRGLACDFLSTQLRNPQTKCIYAATTTQDGNGAVQKLRDAGIADEVIVVAARDDNDKAVDGVAAAAEAVSVAATACAIGEAFALQEGKDALVIVDTIDMYKDLWDATTRVLVDIYGSEAVVKADREGAASSEMRAFYSGLIQRSAQYKATKGGGSVTLALLTTIPGTSGGGDSSSGGDGDDAEVFTADDFAGSGDKVRARIDVLVKKNIPLTAANLRKIQIPIPSLSESKRRMALQHVDDLISMSDGQVWLDDALHSSGQRPPMDPQRSVTRIGIGADTESRADAPAIRRIVEGVRLDLAQAVDMLLGSGGSGSSSSAATGGTISAADTASRKQLRKRNAWLLAMHQEEGHGGRTLAESCVVLLAASSGLLDSTIDAGGLAGTKAGQRMVEDLLDHVKSRAPDAMTKINESLDISPDVRSELELAMESFIA</sequence>
<dbReference type="GO" id="GO:0005524">
    <property type="term" value="F:ATP binding"/>
    <property type="evidence" value="ECO:0007669"/>
    <property type="project" value="TreeGrafter"/>
</dbReference>
<dbReference type="InterPro" id="IPR005294">
    <property type="entry name" value="ATP_synth_F1_asu"/>
</dbReference>
<proteinExistence type="predicted"/>
<gene>
    <name evidence="2" type="ORF">CTEN0397_LOCUS16492</name>
</gene>
<feature type="compositionally biased region" description="Low complexity" evidence="1">
    <location>
        <begin position="324"/>
        <end position="339"/>
    </location>
</feature>
<evidence type="ECO:0000256" key="1">
    <source>
        <dbReference type="SAM" id="MobiDB-lite"/>
    </source>
</evidence>
<dbReference type="Gene3D" id="3.40.50.300">
    <property type="entry name" value="P-loop containing nucleotide triphosphate hydrolases"/>
    <property type="match status" value="1"/>
</dbReference>
<evidence type="ECO:0000313" key="2">
    <source>
        <dbReference type="EMBL" id="CAD8945288.1"/>
    </source>
</evidence>
<protein>
    <submittedName>
        <fullName evidence="2">Uncharacterized protein</fullName>
    </submittedName>
</protein>
<dbReference type="InterPro" id="IPR038376">
    <property type="entry name" value="ATP_synth_asu_C_sf"/>
</dbReference>
<dbReference type="PANTHER" id="PTHR48082">
    <property type="entry name" value="ATP SYNTHASE SUBUNIT ALPHA, MITOCHONDRIAL"/>
    <property type="match status" value="1"/>
</dbReference>
<dbReference type="AlphaFoldDB" id="A0A7S1GPB0"/>
<dbReference type="InterPro" id="IPR027417">
    <property type="entry name" value="P-loop_NTPase"/>
</dbReference>
<dbReference type="GO" id="GO:0043531">
    <property type="term" value="F:ADP binding"/>
    <property type="evidence" value="ECO:0007669"/>
    <property type="project" value="TreeGrafter"/>
</dbReference>
<feature type="region of interest" description="Disordered" evidence="1">
    <location>
        <begin position="320"/>
        <end position="341"/>
    </location>
</feature>
<dbReference type="GO" id="GO:0045259">
    <property type="term" value="C:proton-transporting ATP synthase complex"/>
    <property type="evidence" value="ECO:0007669"/>
    <property type="project" value="InterPro"/>
</dbReference>
<accession>A0A7S1GPB0</accession>
<dbReference type="Gene3D" id="1.20.150.20">
    <property type="entry name" value="ATP synthase alpha/beta chain, C-terminal domain"/>
    <property type="match status" value="1"/>
</dbReference>
<dbReference type="PANTHER" id="PTHR48082:SF2">
    <property type="entry name" value="ATP SYNTHASE SUBUNIT ALPHA, MITOCHONDRIAL"/>
    <property type="match status" value="1"/>
</dbReference>